<keyword evidence="5 8" id="KW-1133">Transmembrane helix</keyword>
<dbReference type="AlphaFoldDB" id="A0A0W4ZX16"/>
<name>A0A0W4ZX16_PNEMU</name>
<keyword evidence="3" id="KW-0813">Transport</keyword>
<dbReference type="Proteomes" id="UP000011958">
    <property type="component" value="Unassembled WGS sequence"/>
</dbReference>
<evidence type="ECO:0000313" key="9">
    <source>
        <dbReference type="EMBL" id="KTW32907.1"/>
    </source>
</evidence>
<feature type="transmembrane region" description="Helical" evidence="8">
    <location>
        <begin position="93"/>
        <end position="112"/>
    </location>
</feature>
<feature type="transmembrane region" description="Helical" evidence="8">
    <location>
        <begin position="318"/>
        <end position="341"/>
    </location>
</feature>
<dbReference type="STRING" id="1069680.A0A0W4ZX16"/>
<feature type="transmembrane region" description="Helical" evidence="8">
    <location>
        <begin position="209"/>
        <end position="228"/>
    </location>
</feature>
<evidence type="ECO:0000313" key="10">
    <source>
        <dbReference type="Proteomes" id="UP000011958"/>
    </source>
</evidence>
<dbReference type="InterPro" id="IPR052187">
    <property type="entry name" value="MFSD1"/>
</dbReference>
<feature type="transmembrane region" description="Helical" evidence="8">
    <location>
        <begin position="234"/>
        <end position="250"/>
    </location>
</feature>
<evidence type="ECO:0000256" key="6">
    <source>
        <dbReference type="ARBA" id="ARBA00023136"/>
    </source>
</evidence>
<dbReference type="EMBL" id="AFWA02000007">
    <property type="protein sequence ID" value="KTW32907.1"/>
    <property type="molecule type" value="Genomic_DNA"/>
</dbReference>
<gene>
    <name evidence="9" type="ORF">PNEG_04294</name>
</gene>
<comment type="similarity">
    <text evidence="2">Belongs to the major facilitator superfamily.</text>
</comment>
<feature type="transmembrane region" description="Helical" evidence="8">
    <location>
        <begin position="384"/>
        <end position="406"/>
    </location>
</feature>
<evidence type="ECO:0000256" key="2">
    <source>
        <dbReference type="ARBA" id="ARBA00008335"/>
    </source>
</evidence>
<sequence length="471" mass="54212">MKFRKQADPIELSFLIARKENNANDCIEEKYQNDYASFFTKTQVQLNDKREQTVKIVLLFLIISSCFFENIFNMNIYTMQEGLNKGNTQSSSLIKGFIIINPIIPIIFGLLVEKYDAGTSLFPIYLTGIIFFSQCISIIATLLHWKYIVILGLFVSGLCMNPLVIVQETLLIETFQEDNLGFYISIMLSVGKLISFISSFFINTFSEHSIYHIKILFIVSSALSLFSFSKRCQFIFGVVFGTTPFIYFLNKIEYTHFLKNITATDISSAILLLSVALYPIIGWLNDNYGHRLVILLISLFMSLISFISLLLPIRYDTFFITLFSVGQSVSSIILVLLTIYISKNASTIFGFCKSMEIIGNDIMQSVIHIILNFNKKKELTNTDINAIIMLFSILNMFSLVFLAAFYRDDNIYNKKYINHCLYNLFHKKSKMMYQDIIFRSKEIALKLTQTYLGFIVTGLILNWILYVKVFS</sequence>
<feature type="transmembrane region" description="Helical" evidence="8">
    <location>
        <begin position="150"/>
        <end position="170"/>
    </location>
</feature>
<organism evidence="9 10">
    <name type="scientific">Pneumocystis murina (strain B123)</name>
    <name type="common">Mouse pneumocystis pneumonia agent</name>
    <name type="synonym">Pneumocystis carinii f. sp. muris</name>
    <dbReference type="NCBI Taxonomy" id="1069680"/>
    <lineage>
        <taxon>Eukaryota</taxon>
        <taxon>Fungi</taxon>
        <taxon>Dikarya</taxon>
        <taxon>Ascomycota</taxon>
        <taxon>Taphrinomycotina</taxon>
        <taxon>Pneumocystomycetes</taxon>
        <taxon>Pneumocystaceae</taxon>
        <taxon>Pneumocystis</taxon>
    </lineage>
</organism>
<evidence type="ECO:0008006" key="11">
    <source>
        <dbReference type="Google" id="ProtNLM"/>
    </source>
</evidence>
<dbReference type="PANTHER" id="PTHR23512">
    <property type="entry name" value="MAJOR FACILITATOR SUPERFAMILY DOMAIN-CONTAINING PROTEIN 1"/>
    <property type="match status" value="1"/>
</dbReference>
<feature type="transmembrane region" description="Helical" evidence="8">
    <location>
        <begin position="293"/>
        <end position="311"/>
    </location>
</feature>
<accession>A0A0W4ZX16</accession>
<evidence type="ECO:0000256" key="5">
    <source>
        <dbReference type="ARBA" id="ARBA00022989"/>
    </source>
</evidence>
<protein>
    <recommendedName>
        <fullName evidence="11">Major facilitator superfamily (MFS) profile domain-containing protein</fullName>
    </recommendedName>
</protein>
<dbReference type="SUPFAM" id="SSF103473">
    <property type="entry name" value="MFS general substrate transporter"/>
    <property type="match status" value="1"/>
</dbReference>
<reference evidence="10" key="1">
    <citation type="journal article" date="2016" name="Nat. Commun.">
        <title>Genome analysis of three Pneumocystis species reveals adaptation mechanisms to life exclusively in mammalian hosts.</title>
        <authorList>
            <person name="Ma L."/>
            <person name="Chen Z."/>
            <person name="Huang D.W."/>
            <person name="Kutty G."/>
            <person name="Ishihara M."/>
            <person name="Wang H."/>
            <person name="Abouelleil A."/>
            <person name="Bishop L."/>
            <person name="Davey E."/>
            <person name="Deng R."/>
            <person name="Deng X."/>
            <person name="Fan L."/>
            <person name="Fantoni G."/>
            <person name="Fitzgerald M."/>
            <person name="Gogineni E."/>
            <person name="Goldberg J.M."/>
            <person name="Handley G."/>
            <person name="Hu X."/>
            <person name="Huber C."/>
            <person name="Jiao X."/>
            <person name="Jones K."/>
            <person name="Levin J.Z."/>
            <person name="Liu Y."/>
            <person name="Macdonald P."/>
            <person name="Melnikov A."/>
            <person name="Raley C."/>
            <person name="Sassi M."/>
            <person name="Sherman B.T."/>
            <person name="Song X."/>
            <person name="Sykes S."/>
            <person name="Tran B."/>
            <person name="Walsh L."/>
            <person name="Xia Y."/>
            <person name="Yang J."/>
            <person name="Young S."/>
            <person name="Zeng Q."/>
            <person name="Zheng X."/>
            <person name="Stephens R."/>
            <person name="Nusbaum C."/>
            <person name="Birren B.W."/>
            <person name="Azadi P."/>
            <person name="Lempicki R.A."/>
            <person name="Cuomo C.A."/>
            <person name="Kovacs J.A."/>
        </authorList>
    </citation>
    <scope>NUCLEOTIDE SEQUENCE [LARGE SCALE GENOMIC DNA]</scope>
    <source>
        <strain evidence="10">B123</strain>
    </source>
</reference>
<feature type="transmembrane region" description="Helical" evidence="8">
    <location>
        <begin position="54"/>
        <end position="72"/>
    </location>
</feature>
<proteinExistence type="inferred from homology"/>
<evidence type="ECO:0000256" key="3">
    <source>
        <dbReference type="ARBA" id="ARBA00022448"/>
    </source>
</evidence>
<dbReference type="PANTHER" id="PTHR23512:SF3">
    <property type="entry name" value="MAJOR FACILITATOR SUPERFAMILY DOMAIN-CONTAINING PROTEIN 1"/>
    <property type="match status" value="1"/>
</dbReference>
<dbReference type="OrthoDB" id="10255148at2759"/>
<feature type="transmembrane region" description="Helical" evidence="8">
    <location>
        <begin position="447"/>
        <end position="466"/>
    </location>
</feature>
<dbReference type="eggNOG" id="KOG4686">
    <property type="taxonomic scope" value="Eukaryota"/>
</dbReference>
<dbReference type="GeneID" id="19896497"/>
<keyword evidence="6 8" id="KW-0472">Membrane</keyword>
<feature type="transmembrane region" description="Helical" evidence="8">
    <location>
        <begin position="124"/>
        <end position="143"/>
    </location>
</feature>
<evidence type="ECO:0000256" key="1">
    <source>
        <dbReference type="ARBA" id="ARBA00004155"/>
    </source>
</evidence>
<keyword evidence="7" id="KW-0458">Lysosome</keyword>
<feature type="transmembrane region" description="Helical" evidence="8">
    <location>
        <begin position="262"/>
        <end position="281"/>
    </location>
</feature>
<keyword evidence="10" id="KW-1185">Reference proteome</keyword>
<evidence type="ECO:0000256" key="8">
    <source>
        <dbReference type="SAM" id="Phobius"/>
    </source>
</evidence>
<comment type="caution">
    <text evidence="9">The sequence shown here is derived from an EMBL/GenBank/DDBJ whole genome shotgun (WGS) entry which is preliminary data.</text>
</comment>
<keyword evidence="4 8" id="KW-0812">Transmembrane</keyword>
<evidence type="ECO:0000256" key="4">
    <source>
        <dbReference type="ARBA" id="ARBA00022692"/>
    </source>
</evidence>
<evidence type="ECO:0000256" key="7">
    <source>
        <dbReference type="ARBA" id="ARBA00023228"/>
    </source>
</evidence>
<comment type="subcellular location">
    <subcellularLocation>
        <location evidence="1">Lysosome membrane</location>
        <topology evidence="1">Multi-pass membrane protein</topology>
    </subcellularLocation>
</comment>
<dbReference type="InterPro" id="IPR036259">
    <property type="entry name" value="MFS_trans_sf"/>
</dbReference>
<dbReference type="Gene3D" id="1.20.1250.20">
    <property type="entry name" value="MFS general substrate transporter like domains"/>
    <property type="match status" value="2"/>
</dbReference>
<dbReference type="VEuPathDB" id="FungiDB:PNEG_04294"/>
<feature type="transmembrane region" description="Helical" evidence="8">
    <location>
        <begin position="182"/>
        <end position="202"/>
    </location>
</feature>
<dbReference type="RefSeq" id="XP_019613379.1">
    <property type="nucleotide sequence ID" value="XM_019757813.1"/>
</dbReference>